<reference evidence="4" key="1">
    <citation type="submission" date="2016-10" db="EMBL/GenBank/DDBJ databases">
        <authorList>
            <person name="Varghese N."/>
            <person name="Submissions S."/>
        </authorList>
    </citation>
    <scope>NUCLEOTIDE SEQUENCE [LARGE SCALE GENOMIC DNA]</scope>
    <source>
        <strain evidence="4">UNC178MFTsu3.1</strain>
    </source>
</reference>
<feature type="domain" description="Amidohydrolase-related" evidence="2">
    <location>
        <begin position="339"/>
        <end position="656"/>
    </location>
</feature>
<dbReference type="InterPro" id="IPR011059">
    <property type="entry name" value="Metal-dep_hydrolase_composite"/>
</dbReference>
<gene>
    <name evidence="3" type="ORF">SAMN02799615_01779</name>
</gene>
<feature type="chain" id="PRO_5011435520" evidence="1">
    <location>
        <begin position="25"/>
        <end position="671"/>
    </location>
</feature>
<dbReference type="InterPro" id="IPR051781">
    <property type="entry name" value="Metallo-dep_Hydrolase"/>
</dbReference>
<dbReference type="SUPFAM" id="SSF51338">
    <property type="entry name" value="Composite domain of metallo-dependent hydrolases"/>
    <property type="match status" value="1"/>
</dbReference>
<proteinExistence type="predicted"/>
<dbReference type="RefSeq" id="WP_026633097.1">
    <property type="nucleotide sequence ID" value="NZ_FONH01000004.1"/>
</dbReference>
<dbReference type="Gene3D" id="1.20.58.520">
    <property type="entry name" value="Amidohydrolase"/>
    <property type="match status" value="1"/>
</dbReference>
<dbReference type="PANTHER" id="PTHR43135">
    <property type="entry name" value="ALPHA-D-RIBOSE 1-METHYLPHOSPHONATE 5-TRIPHOSPHATE DIPHOSPHATASE"/>
    <property type="match status" value="1"/>
</dbReference>
<dbReference type="Pfam" id="PF01979">
    <property type="entry name" value="Amidohydro_1"/>
    <property type="match status" value="1"/>
</dbReference>
<dbReference type="Gene3D" id="3.30.110.90">
    <property type="entry name" value="Amidohydrolase"/>
    <property type="match status" value="1"/>
</dbReference>
<protein>
    <submittedName>
        <fullName evidence="3">Imidazolonepropionase</fullName>
    </submittedName>
</protein>
<dbReference type="SUPFAM" id="SSF51556">
    <property type="entry name" value="Metallo-dependent hydrolases"/>
    <property type="match status" value="1"/>
</dbReference>
<evidence type="ECO:0000256" key="1">
    <source>
        <dbReference type="SAM" id="SignalP"/>
    </source>
</evidence>
<dbReference type="Gene3D" id="3.40.50.10910">
    <property type="entry name" value="Amidohydrolase"/>
    <property type="match status" value="1"/>
</dbReference>
<dbReference type="EMBL" id="FONH01000004">
    <property type="protein sequence ID" value="SFE83093.1"/>
    <property type="molecule type" value="Genomic_DNA"/>
</dbReference>
<dbReference type="Gene3D" id="2.30.40.10">
    <property type="entry name" value="Urease, subunit C, domain 1"/>
    <property type="match status" value="1"/>
</dbReference>
<feature type="signal peptide" evidence="1">
    <location>
        <begin position="1"/>
        <end position="24"/>
    </location>
</feature>
<organism evidence="3 4">
    <name type="scientific">Dyella marensis</name>
    <dbReference type="NCBI Taxonomy" id="500610"/>
    <lineage>
        <taxon>Bacteria</taxon>
        <taxon>Pseudomonadati</taxon>
        <taxon>Pseudomonadota</taxon>
        <taxon>Gammaproteobacteria</taxon>
        <taxon>Lysobacterales</taxon>
        <taxon>Rhodanobacteraceae</taxon>
        <taxon>Dyella</taxon>
    </lineage>
</organism>
<dbReference type="PANTHER" id="PTHR43135:SF3">
    <property type="entry name" value="ALPHA-D-RIBOSE 1-METHYLPHOSPHONATE 5-TRIPHOSPHATE DIPHOSPHATASE"/>
    <property type="match status" value="1"/>
</dbReference>
<dbReference type="Proteomes" id="UP000199477">
    <property type="component" value="Unassembled WGS sequence"/>
</dbReference>
<name>A0A1I2DS06_9GAMM</name>
<dbReference type="GO" id="GO:0016810">
    <property type="term" value="F:hydrolase activity, acting on carbon-nitrogen (but not peptide) bonds"/>
    <property type="evidence" value="ECO:0007669"/>
    <property type="project" value="InterPro"/>
</dbReference>
<dbReference type="STRING" id="500610.SAMN02799615_01779"/>
<dbReference type="AlphaFoldDB" id="A0A1I2DS06"/>
<evidence type="ECO:0000259" key="2">
    <source>
        <dbReference type="Pfam" id="PF01979"/>
    </source>
</evidence>
<evidence type="ECO:0000313" key="3">
    <source>
        <dbReference type="EMBL" id="SFE83093.1"/>
    </source>
</evidence>
<keyword evidence="1" id="KW-0732">Signal</keyword>
<dbReference type="InterPro" id="IPR032466">
    <property type="entry name" value="Metal_Hydrolase"/>
</dbReference>
<accession>A0A1I2DS06</accession>
<dbReference type="InterPro" id="IPR006680">
    <property type="entry name" value="Amidohydro-rel"/>
</dbReference>
<keyword evidence="4" id="KW-1185">Reference proteome</keyword>
<evidence type="ECO:0000313" key="4">
    <source>
        <dbReference type="Proteomes" id="UP000199477"/>
    </source>
</evidence>
<sequence length="671" mass="72606">MPNPSARSLVLAALLALTSVAAFAQTPPAAEQGSFVLHKFARAIGKESYTIASEKGQLLLRSDFSFKDRGTEVPLKTEFTATDVTHPLTLKSEGQSSRQSPMHDSFTLDPKAGRVKLVRDGKTTEHPVTDTTFLVDGYSPVAMQQMLLRYWLAKGKPERIAAPPDADIHIQPAGDLDIQAGGKTVKLHGYVISGLVWGNETAWLDDQQKLAAVVTTDSEFDHFEAVREGYEASLPTFIQRAAANNLQALVKLTEKARRPPSKKLAITHVTLIDGTGSAPKRNASVYVEEGRITRIDTSGAAPKPEPGMDVLDGSGKFLIPGLWDMHAHYEQVEWGPIYLAAGVTTVRDCGNEFDYITTVRDAIQSGRGIGPRLLVAGIVDGNGPIALGAVTADTPEEARAVVRRYKEAGAIQIKIYSSMKPALVPVIAEEAHKLGLTVTGHVPEGMTSAQVVEAGYDSINHIHFVTRDLLGIKRGQPMPPLDFKTPNARRQLALFKQHHTVFDDTIALFELFSRPTARPLRAIEPGIDHVAAPLAPALNGMGSPPDRAEESARRYAYMLATLRELHRQGLTIVAGTDQAIPGYSLHRELEIYVQAGFTPMEALQAATSVPAKVLGLDGEVGTVQVGKRADMLLLDGDPLADIHNTRRIAKTIANGSVYDPAPLWESVGFKP</sequence>